<dbReference type="Proteomes" id="UP000789901">
    <property type="component" value="Unassembled WGS sequence"/>
</dbReference>
<proteinExistence type="predicted"/>
<evidence type="ECO:0000313" key="2">
    <source>
        <dbReference type="EMBL" id="CAG8684516.1"/>
    </source>
</evidence>
<evidence type="ECO:0000313" key="3">
    <source>
        <dbReference type="Proteomes" id="UP000789901"/>
    </source>
</evidence>
<keyword evidence="1" id="KW-1133">Transmembrane helix</keyword>
<accession>A0ABN7UX51</accession>
<protein>
    <submittedName>
        <fullName evidence="2">40218_t:CDS:1</fullName>
    </submittedName>
</protein>
<reference evidence="2 3" key="1">
    <citation type="submission" date="2021-06" db="EMBL/GenBank/DDBJ databases">
        <authorList>
            <person name="Kallberg Y."/>
            <person name="Tangrot J."/>
            <person name="Rosling A."/>
        </authorList>
    </citation>
    <scope>NUCLEOTIDE SEQUENCE [LARGE SCALE GENOMIC DNA]</scope>
    <source>
        <strain evidence="2 3">120-4 pot B 10/14</strain>
    </source>
</reference>
<dbReference type="EMBL" id="CAJVQB010006460">
    <property type="protein sequence ID" value="CAG8684516.1"/>
    <property type="molecule type" value="Genomic_DNA"/>
</dbReference>
<keyword evidence="1" id="KW-0812">Transmembrane</keyword>
<gene>
    <name evidence="2" type="ORF">GMARGA_LOCUS11173</name>
</gene>
<keyword evidence="1" id="KW-0472">Membrane</keyword>
<feature type="transmembrane region" description="Helical" evidence="1">
    <location>
        <begin position="6"/>
        <end position="23"/>
    </location>
</feature>
<organism evidence="2 3">
    <name type="scientific">Gigaspora margarita</name>
    <dbReference type="NCBI Taxonomy" id="4874"/>
    <lineage>
        <taxon>Eukaryota</taxon>
        <taxon>Fungi</taxon>
        <taxon>Fungi incertae sedis</taxon>
        <taxon>Mucoromycota</taxon>
        <taxon>Glomeromycotina</taxon>
        <taxon>Glomeromycetes</taxon>
        <taxon>Diversisporales</taxon>
        <taxon>Gigasporaceae</taxon>
        <taxon>Gigaspora</taxon>
    </lineage>
</organism>
<comment type="caution">
    <text evidence="2">The sequence shown here is derived from an EMBL/GenBank/DDBJ whole genome shotgun (WGS) entry which is preliminary data.</text>
</comment>
<sequence length="93" mass="10680">MSQNFIFAFILLGVLQFLLIFRLKKETLDLNNFSPDVNDSRTFIPSTEIGGQFNMTNTVWPLPKGHKLYLSVEMFEKDESHASVGCATFKFKE</sequence>
<keyword evidence="3" id="KW-1185">Reference proteome</keyword>
<evidence type="ECO:0000256" key="1">
    <source>
        <dbReference type="SAM" id="Phobius"/>
    </source>
</evidence>
<name>A0ABN7UX51_GIGMA</name>